<protein>
    <recommendedName>
        <fullName evidence="3">Myotubularin-related protein 10</fullName>
    </recommendedName>
    <alternativeName>
        <fullName evidence="4">Inactive phosphatidylinositol 3-phosphatase 10</fullName>
    </alternativeName>
</protein>
<evidence type="ECO:0000313" key="6">
    <source>
        <dbReference type="EMBL" id="OXB55445.1"/>
    </source>
</evidence>
<dbReference type="GO" id="GO:0005737">
    <property type="term" value="C:cytoplasm"/>
    <property type="evidence" value="ECO:0007669"/>
    <property type="project" value="TreeGrafter"/>
</dbReference>
<dbReference type="SUPFAM" id="SSF50729">
    <property type="entry name" value="PH domain-like"/>
    <property type="match status" value="1"/>
</dbReference>
<name>A0A226MJH5_CALSU</name>
<comment type="similarity">
    <text evidence="1">Belongs to the protein-tyrosine phosphatase family. Non-receptor class myotubularin subfamily.</text>
</comment>
<gene>
    <name evidence="6" type="ORF">ASZ78_009202</name>
</gene>
<sequence length="818" mass="93600">MFSLKPPKPTFKSYLLPLPQSEDHITSEPRIKKLEPVLLPGEIVVNEVNFVRKCIATDTSQYDLWGKLVCTNFKISFITDDPMPLQKFHYKNLLLGEHDVPLTCIEQIVTVNDTKRKQKVLGPNQKLKFNPTELIIYCKDFRIVRFRFDEAGPESAKKVCLAIAHYSQPTDLQLLFAFEYVGEMYHNPDDNLLGKAVEIMHQVLYFTQKSADYRALSKAKKVNGVDPGGGGSSSASAQQTPLFETYSDWDREIKRTGASEWRVCSVNEGYMISTCLPEYFVVPSSLADQDLKLYSYSFIGRRMPLWSWNHPNGSALVRMASIKDVLQQRRIDQRICNAITRSHPLRSDVYKSDLDKCLPNIQEIQAAHIKLKQLCVNEPFEETEEKWLSSLENTRWLEYIRSFLKHSAELVYMMECKHVSVVLQGNTTMPITLSINDIMYTDTSVLNISSIRGTRIEEEEGRDLSCVAASLVQVMLDPYFRTIVGFQSLIQKEWVMAGYQFLDRCNHLKRSDKELLEQYPAAFEFSEMYLTILYDSARISLFGTFLFNCPHQRVKESTEFAISKNIQLGDEKGLRFPCVWDWSLQFTSRDRLLFHNPLYIGKSAPCVQNGAVKTFKRSKKNYSSTLRGVPPALKNGIISEQEFLPRRNSLILKLKPDFLQQAEGQSNSMEQYFRDWFAKPVDLHGVILPHISGTQIKLWKLCYFRWVPEAQINHGGFIAAFHKVSLLADEVDMLNRNLRQCKSNSPLQGNCSELDQGRMYFRANGLNDTSGAPDFLSSSFPFSPVGNLCRRSILGTPLSKFLSGAKIWLSTETLANED</sequence>
<dbReference type="InterPro" id="IPR011993">
    <property type="entry name" value="PH-like_dom_sf"/>
</dbReference>
<evidence type="ECO:0000256" key="4">
    <source>
        <dbReference type="ARBA" id="ARBA00079481"/>
    </source>
</evidence>
<accession>A0A226MJH5</accession>
<dbReference type="STRING" id="9009.A0A226MJH5"/>
<dbReference type="InterPro" id="IPR022587">
    <property type="entry name" value="MTMR12-like_C"/>
</dbReference>
<dbReference type="InterPro" id="IPR030573">
    <property type="entry name" value="MTMR10_PTP"/>
</dbReference>
<evidence type="ECO:0000256" key="3">
    <source>
        <dbReference type="ARBA" id="ARBA00069396"/>
    </source>
</evidence>
<dbReference type="FunFam" id="2.30.29.30:FF:000198">
    <property type="entry name" value="Myotubularin related protein 10"/>
    <property type="match status" value="1"/>
</dbReference>
<proteinExistence type="inferred from homology"/>
<dbReference type="Proteomes" id="UP000198323">
    <property type="component" value="Unassembled WGS sequence"/>
</dbReference>
<dbReference type="InterPro" id="IPR010569">
    <property type="entry name" value="Myotubularin-like_Pase_dom"/>
</dbReference>
<dbReference type="EMBL" id="MCFN01000747">
    <property type="protein sequence ID" value="OXB55445.1"/>
    <property type="molecule type" value="Genomic_DNA"/>
</dbReference>
<dbReference type="GO" id="GO:0046856">
    <property type="term" value="P:phosphatidylinositol dephosphorylation"/>
    <property type="evidence" value="ECO:0007669"/>
    <property type="project" value="TreeGrafter"/>
</dbReference>
<dbReference type="InterPro" id="IPR036004">
    <property type="entry name" value="MTMR10_PH-GRAM"/>
</dbReference>
<dbReference type="PANTHER" id="PTHR10807">
    <property type="entry name" value="MYOTUBULARIN-RELATED"/>
    <property type="match status" value="1"/>
</dbReference>
<dbReference type="OrthoDB" id="271628at2759"/>
<dbReference type="Pfam" id="PF06602">
    <property type="entry name" value="Myotub-related"/>
    <property type="match status" value="3"/>
</dbReference>
<evidence type="ECO:0000259" key="5">
    <source>
        <dbReference type="PROSITE" id="PS51339"/>
    </source>
</evidence>
<keyword evidence="7" id="KW-1185">Reference proteome</keyword>
<feature type="domain" description="Myotubularin phosphatase" evidence="5">
    <location>
        <begin position="243"/>
        <end position="703"/>
    </location>
</feature>
<dbReference type="GO" id="GO:0016020">
    <property type="term" value="C:membrane"/>
    <property type="evidence" value="ECO:0007669"/>
    <property type="project" value="TreeGrafter"/>
</dbReference>
<keyword evidence="2" id="KW-0597">Phosphoprotein</keyword>
<dbReference type="CDD" id="cd14593">
    <property type="entry name" value="PTP-MTMR10"/>
    <property type="match status" value="1"/>
</dbReference>
<comment type="caution">
    <text evidence="6">The sequence shown here is derived from an EMBL/GenBank/DDBJ whole genome shotgun (WGS) entry which is preliminary data.</text>
</comment>
<dbReference type="SUPFAM" id="SSF52799">
    <property type="entry name" value="(Phosphotyrosine protein) phosphatases II"/>
    <property type="match status" value="1"/>
</dbReference>
<reference evidence="6 7" key="1">
    <citation type="submission" date="2016-07" db="EMBL/GenBank/DDBJ databases">
        <title>Disparate Historic Effective Population Sizes Predicted by Modern Levels of Genome Diversity for the Scaled Quail (Callipepla squamata) and the Northern Bobwhite (Colinus virginianus): Inferences from First and Second Generation Draft Genome Assemblies for Sympatric New World Quail.</title>
        <authorList>
            <person name="Oldeschulte D.L."/>
            <person name="Halley Y.A."/>
            <person name="Bhattarai E.K."/>
            <person name="Brashear W.A."/>
            <person name="Hill J."/>
            <person name="Metz R.P."/>
            <person name="Johnson C.D."/>
            <person name="Rollins D."/>
            <person name="Peterson M.J."/>
            <person name="Bickhart D.M."/>
            <person name="Decker J.E."/>
            <person name="Seabury C.M."/>
        </authorList>
    </citation>
    <scope>NUCLEOTIDE SEQUENCE [LARGE SCALE GENOMIC DNA]</scope>
    <source>
        <strain evidence="6 7">Texas</strain>
        <tissue evidence="6">Leg muscle</tissue>
    </source>
</reference>
<dbReference type="CDD" id="cd13346">
    <property type="entry name" value="PH-GRAM_MTMR10"/>
    <property type="match status" value="1"/>
</dbReference>
<evidence type="ECO:0000313" key="7">
    <source>
        <dbReference type="Proteomes" id="UP000198323"/>
    </source>
</evidence>
<dbReference type="PROSITE" id="PS51339">
    <property type="entry name" value="PPASE_MYOTUBULARIN"/>
    <property type="match status" value="1"/>
</dbReference>
<dbReference type="InterPro" id="IPR029021">
    <property type="entry name" value="Prot-tyrosine_phosphatase-like"/>
</dbReference>
<organism evidence="6 7">
    <name type="scientific">Callipepla squamata</name>
    <name type="common">Scaled quail</name>
    <dbReference type="NCBI Taxonomy" id="9009"/>
    <lineage>
        <taxon>Eukaryota</taxon>
        <taxon>Metazoa</taxon>
        <taxon>Chordata</taxon>
        <taxon>Craniata</taxon>
        <taxon>Vertebrata</taxon>
        <taxon>Euteleostomi</taxon>
        <taxon>Archelosauria</taxon>
        <taxon>Archosauria</taxon>
        <taxon>Dinosauria</taxon>
        <taxon>Saurischia</taxon>
        <taxon>Theropoda</taxon>
        <taxon>Coelurosauria</taxon>
        <taxon>Aves</taxon>
        <taxon>Neognathae</taxon>
        <taxon>Galloanserae</taxon>
        <taxon>Galliformes</taxon>
        <taxon>Odontophoridae</taxon>
        <taxon>Callipepla</taxon>
    </lineage>
</organism>
<dbReference type="PANTHER" id="PTHR10807:SF39">
    <property type="entry name" value="MYOTUBULARIN-RELATED PROTEIN 10"/>
    <property type="match status" value="1"/>
</dbReference>
<dbReference type="Gene3D" id="2.30.29.30">
    <property type="entry name" value="Pleckstrin-homology domain (PH domain)/Phosphotyrosine-binding domain (PTB)"/>
    <property type="match status" value="1"/>
</dbReference>
<dbReference type="InterPro" id="IPR030564">
    <property type="entry name" value="Myotubularin"/>
</dbReference>
<evidence type="ECO:0000256" key="2">
    <source>
        <dbReference type="ARBA" id="ARBA00022553"/>
    </source>
</evidence>
<dbReference type="Pfam" id="PF12578">
    <property type="entry name" value="3-PAP"/>
    <property type="match status" value="1"/>
</dbReference>
<dbReference type="AlphaFoldDB" id="A0A226MJH5"/>
<evidence type="ECO:0000256" key="1">
    <source>
        <dbReference type="ARBA" id="ARBA00007471"/>
    </source>
</evidence>